<feature type="transmembrane region" description="Helical" evidence="2">
    <location>
        <begin position="197"/>
        <end position="219"/>
    </location>
</feature>
<keyword evidence="4" id="KW-1185">Reference proteome</keyword>
<protein>
    <submittedName>
        <fullName evidence="3">Uncharacterized protein</fullName>
    </submittedName>
</protein>
<keyword evidence="2" id="KW-0812">Transmembrane</keyword>
<dbReference type="Proteomes" id="UP000184267">
    <property type="component" value="Unassembled WGS sequence"/>
</dbReference>
<dbReference type="AlphaFoldDB" id="A0A1M2V6I5"/>
<gene>
    <name evidence="3" type="ORF">TRAPUB_6198</name>
</gene>
<dbReference type="OMA" id="FRPHDPA"/>
<dbReference type="EMBL" id="MNAD01001625">
    <property type="protein sequence ID" value="OJT03201.1"/>
    <property type="molecule type" value="Genomic_DNA"/>
</dbReference>
<sequence length="259" mass="27942">MAAESAALVDIELVESTGPTHATAADSVSNPPSDEKTHPPATSPPPASTTSANTSPEFLAAVLEIVSRRDPLFRDTPPRLARFLPQRLAEYLSEVCSILLPIVSVLGLVYGHMDCIDGGLTLLRFFRPHDPALRVPPGSTAILGLVVGALSLPFFLAAGSQVNVTDRQRKRVQDADTFLYGKPRWSWAGVRRSLEDAAYDAVFTLLQALFTGVVGWLVLRGFPFENANALDLAHTVGAVLAFDVATFPARHVGLYWLLN</sequence>
<keyword evidence="2" id="KW-0472">Membrane</keyword>
<organism evidence="3 4">
    <name type="scientific">Trametes pubescens</name>
    <name type="common">White-rot fungus</name>
    <dbReference type="NCBI Taxonomy" id="154538"/>
    <lineage>
        <taxon>Eukaryota</taxon>
        <taxon>Fungi</taxon>
        <taxon>Dikarya</taxon>
        <taxon>Basidiomycota</taxon>
        <taxon>Agaricomycotina</taxon>
        <taxon>Agaricomycetes</taxon>
        <taxon>Polyporales</taxon>
        <taxon>Polyporaceae</taxon>
        <taxon>Trametes</taxon>
    </lineage>
</organism>
<keyword evidence="2" id="KW-1133">Transmembrane helix</keyword>
<name>A0A1M2V6I5_TRAPU</name>
<proteinExistence type="predicted"/>
<feature type="region of interest" description="Disordered" evidence="1">
    <location>
        <begin position="15"/>
        <end position="53"/>
    </location>
</feature>
<evidence type="ECO:0000313" key="4">
    <source>
        <dbReference type="Proteomes" id="UP000184267"/>
    </source>
</evidence>
<evidence type="ECO:0000256" key="1">
    <source>
        <dbReference type="SAM" id="MobiDB-lite"/>
    </source>
</evidence>
<dbReference type="OrthoDB" id="10355798at2759"/>
<evidence type="ECO:0000313" key="3">
    <source>
        <dbReference type="EMBL" id="OJT03201.1"/>
    </source>
</evidence>
<comment type="caution">
    <text evidence="3">The sequence shown here is derived from an EMBL/GenBank/DDBJ whole genome shotgun (WGS) entry which is preliminary data.</text>
</comment>
<accession>A0A1M2V6I5</accession>
<feature type="transmembrane region" description="Helical" evidence="2">
    <location>
        <begin position="91"/>
        <end position="113"/>
    </location>
</feature>
<evidence type="ECO:0000256" key="2">
    <source>
        <dbReference type="SAM" id="Phobius"/>
    </source>
</evidence>
<reference evidence="3 4" key="1">
    <citation type="submission" date="2016-10" db="EMBL/GenBank/DDBJ databases">
        <title>Genome sequence of the basidiomycete white-rot fungus Trametes pubescens.</title>
        <authorList>
            <person name="Makela M.R."/>
            <person name="Granchi Z."/>
            <person name="Peng M."/>
            <person name="De Vries R.P."/>
            <person name="Grigoriev I."/>
            <person name="Riley R."/>
            <person name="Hilden K."/>
        </authorList>
    </citation>
    <scope>NUCLEOTIDE SEQUENCE [LARGE SCALE GENOMIC DNA]</scope>
    <source>
        <strain evidence="3 4">FBCC735</strain>
    </source>
</reference>
<feature type="transmembrane region" description="Helical" evidence="2">
    <location>
        <begin position="141"/>
        <end position="162"/>
    </location>
</feature>